<dbReference type="SUPFAM" id="SSF52047">
    <property type="entry name" value="RNI-like"/>
    <property type="match status" value="1"/>
</dbReference>
<evidence type="ECO:0000313" key="3">
    <source>
        <dbReference type="RefSeq" id="XP_039134945.1"/>
    </source>
</evidence>
<dbReference type="Gene3D" id="1.20.1280.50">
    <property type="match status" value="1"/>
</dbReference>
<name>A0AB40C7U9_DIOCR</name>
<dbReference type="Gene3D" id="3.80.10.10">
    <property type="entry name" value="Ribonuclease Inhibitor"/>
    <property type="match status" value="3"/>
</dbReference>
<sequence length="587" mass="63044">MARKKLNGDDHHIDILPDECLLQVFSFLPSPRDRCSCAAVSKKWLFLQLHMRFSDFHHDVNQVECSEVSRSLEGEMANDVRLAAMVVGVYPHSLTELTILQGFFSSSSSSSSSSLISYNEVVTDLGLKIIGFTCPTLKCITLSNCAYVGDAGLACIAGGCKNLEKLNIYSSSRITDDGLTIIAKNCLRLSVVNFESCTSIGNQSLEAIAEYSSKLESISLTKCHLIGDPGMVSIVSKLPKLTRISLVSMEITDKVLKVIGEQGRSLEVLSLDSIKGTTEIGYSFISGAQKLKVLTVSSCSSLTDTSFISSSSNGGFPSLKRAEFRNNNGLTNKGLIKLTEGSHMLENLKLEKCHKITTFGLMQALSNCSNTIKKLSLVQCDQIGQPPVIPSPQPVLFSMKLKKCKSIGEPFLAWIGESCKEAKKIAMVGMSNGITDTAMCAFLKAMGGGGSVKSLDLSGSGRISDWSVAAVTAAFGRTLERLSLVGCKRVSEEALGVIGERCGKLEDLDLSLCAVGDEALRRMASSRALRLKTLALAGCGGVTDEGLAALELMGMSLNGLNLIRCSGISARGIESIREMLWRCDLVF</sequence>
<dbReference type="GeneID" id="120272248"/>
<dbReference type="CDD" id="cd22159">
    <property type="entry name" value="F-box_AtTIR1-like"/>
    <property type="match status" value="1"/>
</dbReference>
<dbReference type="Pfam" id="PF12937">
    <property type="entry name" value="F-box-like"/>
    <property type="match status" value="1"/>
</dbReference>
<evidence type="ECO:0000259" key="1">
    <source>
        <dbReference type="SMART" id="SM00256"/>
    </source>
</evidence>
<dbReference type="Proteomes" id="UP001515500">
    <property type="component" value="Chromosome 11"/>
</dbReference>
<accession>A0AB40C7U9</accession>
<dbReference type="SUPFAM" id="SSF81383">
    <property type="entry name" value="F-box domain"/>
    <property type="match status" value="1"/>
</dbReference>
<protein>
    <submittedName>
        <fullName evidence="3">EIN3-binding F-box protein 2-like</fullName>
    </submittedName>
</protein>
<dbReference type="InterPro" id="IPR006553">
    <property type="entry name" value="Leu-rich_rpt_Cys-con_subtyp"/>
</dbReference>
<evidence type="ECO:0000313" key="2">
    <source>
        <dbReference type="Proteomes" id="UP001515500"/>
    </source>
</evidence>
<reference evidence="3" key="1">
    <citation type="submission" date="2025-08" db="UniProtKB">
        <authorList>
            <consortium name="RefSeq"/>
        </authorList>
    </citation>
    <scope>IDENTIFICATION</scope>
</reference>
<dbReference type="Pfam" id="PF25372">
    <property type="entry name" value="DUF7885"/>
    <property type="match status" value="2"/>
</dbReference>
<dbReference type="GO" id="GO:0019005">
    <property type="term" value="C:SCF ubiquitin ligase complex"/>
    <property type="evidence" value="ECO:0007669"/>
    <property type="project" value="TreeGrafter"/>
</dbReference>
<dbReference type="PANTHER" id="PTHR13318">
    <property type="entry name" value="PARTNER OF PAIRED, ISOFORM B-RELATED"/>
    <property type="match status" value="1"/>
</dbReference>
<proteinExistence type="predicted"/>
<organism evidence="2 3">
    <name type="scientific">Dioscorea cayennensis subsp. rotundata</name>
    <name type="common">White Guinea yam</name>
    <name type="synonym">Dioscorea rotundata</name>
    <dbReference type="NCBI Taxonomy" id="55577"/>
    <lineage>
        <taxon>Eukaryota</taxon>
        <taxon>Viridiplantae</taxon>
        <taxon>Streptophyta</taxon>
        <taxon>Embryophyta</taxon>
        <taxon>Tracheophyta</taxon>
        <taxon>Spermatophyta</taxon>
        <taxon>Magnoliopsida</taxon>
        <taxon>Liliopsida</taxon>
        <taxon>Dioscoreales</taxon>
        <taxon>Dioscoreaceae</taxon>
        <taxon>Dioscorea</taxon>
    </lineage>
</organism>
<feature type="domain" description="F-box" evidence="1">
    <location>
        <begin position="16"/>
        <end position="57"/>
    </location>
</feature>
<dbReference type="AlphaFoldDB" id="A0AB40C7U9"/>
<dbReference type="SMART" id="SM00367">
    <property type="entry name" value="LRR_CC"/>
    <property type="match status" value="12"/>
</dbReference>
<gene>
    <name evidence="3" type="primary">LOC120272248</name>
</gene>
<dbReference type="InterPro" id="IPR001810">
    <property type="entry name" value="F-box_dom"/>
</dbReference>
<dbReference type="InterPro" id="IPR057207">
    <property type="entry name" value="FBXL15_LRR"/>
</dbReference>
<dbReference type="SMART" id="SM00256">
    <property type="entry name" value="FBOX"/>
    <property type="match status" value="1"/>
</dbReference>
<dbReference type="InterPro" id="IPR036047">
    <property type="entry name" value="F-box-like_dom_sf"/>
</dbReference>
<dbReference type="RefSeq" id="XP_039134945.1">
    <property type="nucleotide sequence ID" value="XM_039279011.1"/>
</dbReference>
<keyword evidence="2" id="KW-1185">Reference proteome</keyword>
<dbReference type="GO" id="GO:0031146">
    <property type="term" value="P:SCF-dependent proteasomal ubiquitin-dependent protein catabolic process"/>
    <property type="evidence" value="ECO:0007669"/>
    <property type="project" value="TreeGrafter"/>
</dbReference>
<dbReference type="InterPro" id="IPR032675">
    <property type="entry name" value="LRR_dom_sf"/>
</dbReference>